<evidence type="ECO:0000256" key="9">
    <source>
        <dbReference type="ARBA" id="ARBA00023102"/>
    </source>
</evidence>
<evidence type="ECO:0000313" key="14">
    <source>
        <dbReference type="Proteomes" id="UP000521313"/>
    </source>
</evidence>
<dbReference type="UniPathway" id="UPA00031">
    <property type="reaction ID" value="UER00007"/>
</dbReference>
<evidence type="ECO:0000256" key="10">
    <source>
        <dbReference type="HAMAP-Rule" id="MF_01020"/>
    </source>
</evidence>
<dbReference type="NCBIfam" id="TIGR03188">
    <property type="entry name" value="histidine_hisI"/>
    <property type="match status" value="1"/>
</dbReference>
<dbReference type="EC" id="3.6.1.31" evidence="10"/>
<dbReference type="RefSeq" id="WP_183376312.1">
    <property type="nucleotide sequence ID" value="NZ_CAWVLV010000023.1"/>
</dbReference>
<dbReference type="InterPro" id="IPR021130">
    <property type="entry name" value="PRib-ATP_PPHydrolase-like"/>
</dbReference>
<keyword evidence="7 10" id="KW-0378">Hydrolase</keyword>
<dbReference type="Proteomes" id="UP000775500">
    <property type="component" value="Unassembled WGS sequence"/>
</dbReference>
<evidence type="ECO:0000256" key="4">
    <source>
        <dbReference type="ARBA" id="ARBA00022490"/>
    </source>
</evidence>
<comment type="pathway">
    <text evidence="3 10">Amino-acid biosynthesis; L-histidine biosynthesis; L-histidine from 5-phospho-alpha-D-ribose 1-diphosphate: step 2/9.</text>
</comment>
<dbReference type="PANTHER" id="PTHR42945">
    <property type="entry name" value="HISTIDINE BIOSYNTHESIS BIFUNCTIONAL PROTEIN"/>
    <property type="match status" value="1"/>
</dbReference>
<dbReference type="Proteomes" id="UP000521313">
    <property type="component" value="Unassembled WGS sequence"/>
</dbReference>
<gene>
    <name evidence="10 13" type="primary">hisE</name>
    <name evidence="13" type="ORF">H5982_07635</name>
    <name evidence="12" type="ORF">HNQ43_001448</name>
</gene>
<dbReference type="GO" id="GO:0005737">
    <property type="term" value="C:cytoplasm"/>
    <property type="evidence" value="ECO:0007669"/>
    <property type="project" value="UniProtKB-SubCell"/>
</dbReference>
<keyword evidence="6 10" id="KW-0547">Nucleotide-binding</keyword>
<dbReference type="EMBL" id="JACHHD010000014">
    <property type="protein sequence ID" value="MBB5185394.1"/>
    <property type="molecule type" value="Genomic_DNA"/>
</dbReference>
<organism evidence="12 14">
    <name type="scientific">Faecalicoccus acidiformans</name>
    <dbReference type="NCBI Taxonomy" id="915173"/>
    <lineage>
        <taxon>Bacteria</taxon>
        <taxon>Bacillati</taxon>
        <taxon>Bacillota</taxon>
        <taxon>Erysipelotrichia</taxon>
        <taxon>Erysipelotrichales</taxon>
        <taxon>Erysipelotrichaceae</taxon>
        <taxon>Faecalicoccus</taxon>
    </lineage>
</organism>
<dbReference type="GO" id="GO:0005524">
    <property type="term" value="F:ATP binding"/>
    <property type="evidence" value="ECO:0007669"/>
    <property type="project" value="UniProtKB-KW"/>
</dbReference>
<dbReference type="GO" id="GO:0004636">
    <property type="term" value="F:phosphoribosyl-ATP diphosphatase activity"/>
    <property type="evidence" value="ECO:0007669"/>
    <property type="project" value="UniProtKB-UniRule"/>
</dbReference>
<dbReference type="AlphaFoldDB" id="A0A7W8FX86"/>
<evidence type="ECO:0000256" key="1">
    <source>
        <dbReference type="ARBA" id="ARBA00001460"/>
    </source>
</evidence>
<keyword evidence="4 10" id="KW-0963">Cytoplasm</keyword>
<evidence type="ECO:0000256" key="6">
    <source>
        <dbReference type="ARBA" id="ARBA00022741"/>
    </source>
</evidence>
<keyword evidence="8 10" id="KW-0067">ATP-binding</keyword>
<dbReference type="PANTHER" id="PTHR42945:SF9">
    <property type="entry name" value="HISTIDINE BIOSYNTHESIS BIFUNCTIONAL PROTEIN HISIE"/>
    <property type="match status" value="1"/>
</dbReference>
<comment type="subcellular location">
    <subcellularLocation>
        <location evidence="2 10">Cytoplasm</location>
    </subcellularLocation>
</comment>
<reference evidence="12 14" key="1">
    <citation type="submission" date="2020-08" db="EMBL/GenBank/DDBJ databases">
        <title>Genomic Encyclopedia of Type Strains, Phase IV (KMG-IV): sequencing the most valuable type-strain genomes for metagenomic binning, comparative biology and taxonomic classification.</title>
        <authorList>
            <person name="Goeker M."/>
        </authorList>
    </citation>
    <scope>NUCLEOTIDE SEQUENCE [LARGE SCALE GENOMIC DNA]</scope>
    <source>
        <strain evidence="12 14">DSM 26963</strain>
    </source>
</reference>
<reference evidence="13" key="2">
    <citation type="submission" date="2020-08" db="EMBL/GenBank/DDBJ databases">
        <authorList>
            <person name="Cejkova D."/>
            <person name="Kubasova T."/>
            <person name="Jahodarova E."/>
            <person name="Rychlik I."/>
        </authorList>
    </citation>
    <scope>NUCLEOTIDE SEQUENCE</scope>
    <source>
        <strain evidence="13">An423</strain>
    </source>
</reference>
<proteinExistence type="inferred from homology"/>
<evidence type="ECO:0000313" key="13">
    <source>
        <dbReference type="EMBL" id="MBM6831971.1"/>
    </source>
</evidence>
<feature type="coiled-coil region" evidence="11">
    <location>
        <begin position="41"/>
        <end position="100"/>
    </location>
</feature>
<name>A0A7W8FX86_9FIRM</name>
<comment type="catalytic activity">
    <reaction evidence="1 10">
        <text>1-(5-phospho-beta-D-ribosyl)-ATP + H2O = 1-(5-phospho-beta-D-ribosyl)-5'-AMP + diphosphate + H(+)</text>
        <dbReference type="Rhea" id="RHEA:22828"/>
        <dbReference type="ChEBI" id="CHEBI:15377"/>
        <dbReference type="ChEBI" id="CHEBI:15378"/>
        <dbReference type="ChEBI" id="CHEBI:33019"/>
        <dbReference type="ChEBI" id="CHEBI:59457"/>
        <dbReference type="ChEBI" id="CHEBI:73183"/>
        <dbReference type="EC" id="3.6.1.31"/>
    </reaction>
</comment>
<evidence type="ECO:0000256" key="2">
    <source>
        <dbReference type="ARBA" id="ARBA00004496"/>
    </source>
</evidence>
<keyword evidence="5 10" id="KW-0028">Amino-acid biosynthesis</keyword>
<reference evidence="13 15" key="3">
    <citation type="journal article" date="2021" name="Sci. Rep.">
        <title>The distribution of antibiotic resistance genes in chicken gut microbiota commensals.</title>
        <authorList>
            <person name="Juricova H."/>
            <person name="Matiasovicova J."/>
            <person name="Kubasova T."/>
            <person name="Cejkova D."/>
            <person name="Rychlik I."/>
        </authorList>
    </citation>
    <scope>NUCLEOTIDE SEQUENCE [LARGE SCALE GENOMIC DNA]</scope>
    <source>
        <strain evidence="13 15">An423</strain>
    </source>
</reference>
<dbReference type="EMBL" id="JACJLU010000010">
    <property type="protein sequence ID" value="MBM6831971.1"/>
    <property type="molecule type" value="Genomic_DNA"/>
</dbReference>
<keyword evidence="11" id="KW-0175">Coiled coil</keyword>
<dbReference type="Pfam" id="PF01503">
    <property type="entry name" value="PRA-PH"/>
    <property type="match status" value="1"/>
</dbReference>
<sequence length="107" mass="12575">MNEFEQLYQTVLERKEHPEEGSYTSYLYEKGLEKILKKVGEENTEVIIAALSQKNEDLINELGDLFYHLFVLMVEKGVTLSEVQEELARRSQKKHNLKAERKPITNY</sequence>
<evidence type="ECO:0000256" key="3">
    <source>
        <dbReference type="ARBA" id="ARBA00005204"/>
    </source>
</evidence>
<comment type="caution">
    <text evidence="12">The sequence shown here is derived from an EMBL/GenBank/DDBJ whole genome shotgun (WGS) entry which is preliminary data.</text>
</comment>
<dbReference type="InterPro" id="IPR008179">
    <property type="entry name" value="HisE"/>
</dbReference>
<dbReference type="GO" id="GO:0000105">
    <property type="term" value="P:L-histidine biosynthetic process"/>
    <property type="evidence" value="ECO:0007669"/>
    <property type="project" value="UniProtKB-UniRule"/>
</dbReference>
<keyword evidence="9 10" id="KW-0368">Histidine biosynthesis</keyword>
<keyword evidence="15" id="KW-1185">Reference proteome</keyword>
<protein>
    <recommendedName>
        <fullName evidence="10">Phosphoribosyl-ATP pyrophosphatase</fullName>
        <shortName evidence="10">PRA-PH</shortName>
        <ecNumber evidence="10">3.6.1.31</ecNumber>
    </recommendedName>
</protein>
<evidence type="ECO:0000256" key="5">
    <source>
        <dbReference type="ARBA" id="ARBA00022605"/>
    </source>
</evidence>
<evidence type="ECO:0000256" key="7">
    <source>
        <dbReference type="ARBA" id="ARBA00022801"/>
    </source>
</evidence>
<comment type="similarity">
    <text evidence="10">Belongs to the PRA-PH family.</text>
</comment>
<dbReference type="CDD" id="cd11534">
    <property type="entry name" value="NTP-PPase_HisIE_like"/>
    <property type="match status" value="1"/>
</dbReference>
<evidence type="ECO:0000313" key="15">
    <source>
        <dbReference type="Proteomes" id="UP000775500"/>
    </source>
</evidence>
<dbReference type="HAMAP" id="MF_01020">
    <property type="entry name" value="HisE"/>
    <property type="match status" value="1"/>
</dbReference>
<dbReference type="Gene3D" id="1.10.287.1080">
    <property type="entry name" value="MazG-like"/>
    <property type="match status" value="1"/>
</dbReference>
<evidence type="ECO:0000256" key="8">
    <source>
        <dbReference type="ARBA" id="ARBA00022840"/>
    </source>
</evidence>
<evidence type="ECO:0000256" key="11">
    <source>
        <dbReference type="SAM" id="Coils"/>
    </source>
</evidence>
<evidence type="ECO:0000313" key="12">
    <source>
        <dbReference type="EMBL" id="MBB5185394.1"/>
    </source>
</evidence>
<dbReference type="SUPFAM" id="SSF101386">
    <property type="entry name" value="all-alpha NTP pyrophosphatases"/>
    <property type="match status" value="1"/>
</dbReference>
<accession>A0A7W8FX86</accession>